<protein>
    <recommendedName>
        <fullName evidence="4">Esterase</fullName>
    </recommendedName>
</protein>
<dbReference type="PANTHER" id="PTHR48098:SF1">
    <property type="entry name" value="DIACYLGLYCEROL ACYLTRANSFERASE_MYCOLYLTRANSFERASE AG85A"/>
    <property type="match status" value="1"/>
</dbReference>
<dbReference type="PANTHER" id="PTHR48098">
    <property type="entry name" value="ENTEROCHELIN ESTERASE-RELATED"/>
    <property type="match status" value="1"/>
</dbReference>
<name>A0ABN3H1C6_9ACTN</name>
<dbReference type="SUPFAM" id="SSF53474">
    <property type="entry name" value="alpha/beta-Hydrolases"/>
    <property type="match status" value="1"/>
</dbReference>
<sequence length="320" mass="33502">MPWIARLAIIALAGTMALLVLPAAPADAAPRVTAEQRISATVSLISVYSPSMHRTIRAHVLHPAGRPSGLPTFYMLPGAGGAEDGISWYDNTPVRRFFADKRTNVVLPIGGRFSMMTDWISDDPILGRNKWQTFVNRELPAAVNRAFRTNGVSALSGVSMSAGPALDLATQAPGKYRAVAAYSGCPGAADPLGTIAATAIVARGGGNVLNMWGPPGGPAWRAHDPVLNAAKLRGTAVYLSAGSGLPGPVDGDPLRTGGGLVGGNIMEAIALRCTTNMADRLSALGIPHTFVHRPDGVHTWGLFYADLRNSWPMIARAIGA</sequence>
<organism evidence="2 3">
    <name type="scientific">Gordonia cholesterolivorans</name>
    <dbReference type="NCBI Taxonomy" id="559625"/>
    <lineage>
        <taxon>Bacteria</taxon>
        <taxon>Bacillati</taxon>
        <taxon>Actinomycetota</taxon>
        <taxon>Actinomycetes</taxon>
        <taxon>Mycobacteriales</taxon>
        <taxon>Gordoniaceae</taxon>
        <taxon>Gordonia</taxon>
    </lineage>
</organism>
<accession>A0ABN3H1C6</accession>
<evidence type="ECO:0000313" key="3">
    <source>
        <dbReference type="Proteomes" id="UP001501170"/>
    </source>
</evidence>
<feature type="chain" id="PRO_5045827332" description="Esterase" evidence="1">
    <location>
        <begin position="29"/>
        <end position="320"/>
    </location>
</feature>
<dbReference type="Proteomes" id="UP001501170">
    <property type="component" value="Unassembled WGS sequence"/>
</dbReference>
<evidence type="ECO:0000256" key="1">
    <source>
        <dbReference type="SAM" id="SignalP"/>
    </source>
</evidence>
<reference evidence="2 3" key="1">
    <citation type="journal article" date="2019" name="Int. J. Syst. Evol. Microbiol.">
        <title>The Global Catalogue of Microorganisms (GCM) 10K type strain sequencing project: providing services to taxonomists for standard genome sequencing and annotation.</title>
        <authorList>
            <consortium name="The Broad Institute Genomics Platform"/>
            <consortium name="The Broad Institute Genome Sequencing Center for Infectious Disease"/>
            <person name="Wu L."/>
            <person name="Ma J."/>
        </authorList>
    </citation>
    <scope>NUCLEOTIDE SEQUENCE [LARGE SCALE GENOMIC DNA]</scope>
    <source>
        <strain evidence="2 3">JCM 16227</strain>
    </source>
</reference>
<dbReference type="InterPro" id="IPR050583">
    <property type="entry name" value="Mycobacterial_A85_antigen"/>
</dbReference>
<dbReference type="InterPro" id="IPR000801">
    <property type="entry name" value="Esterase-like"/>
</dbReference>
<feature type="signal peptide" evidence="1">
    <location>
        <begin position="1"/>
        <end position="28"/>
    </location>
</feature>
<keyword evidence="3" id="KW-1185">Reference proteome</keyword>
<evidence type="ECO:0008006" key="4">
    <source>
        <dbReference type="Google" id="ProtNLM"/>
    </source>
</evidence>
<evidence type="ECO:0000313" key="2">
    <source>
        <dbReference type="EMBL" id="GAA2366953.1"/>
    </source>
</evidence>
<comment type="caution">
    <text evidence="2">The sequence shown here is derived from an EMBL/GenBank/DDBJ whole genome shotgun (WGS) entry which is preliminary data.</text>
</comment>
<dbReference type="InterPro" id="IPR029058">
    <property type="entry name" value="AB_hydrolase_fold"/>
</dbReference>
<proteinExistence type="predicted"/>
<dbReference type="Pfam" id="PF00756">
    <property type="entry name" value="Esterase"/>
    <property type="match status" value="1"/>
</dbReference>
<keyword evidence="1" id="KW-0732">Signal</keyword>
<dbReference type="Gene3D" id="3.40.50.1820">
    <property type="entry name" value="alpha/beta hydrolase"/>
    <property type="match status" value="1"/>
</dbReference>
<dbReference type="EMBL" id="BAAARB010000001">
    <property type="protein sequence ID" value="GAA2366953.1"/>
    <property type="molecule type" value="Genomic_DNA"/>
</dbReference>
<gene>
    <name evidence="2" type="ORF">GCM10009855_02850</name>
</gene>